<protein>
    <submittedName>
        <fullName evidence="1">Methyltransferase domain-containing protein</fullName>
    </submittedName>
</protein>
<organism evidence="1 2">
    <name type="scientific">Alteribacillus bidgolensis</name>
    <dbReference type="NCBI Taxonomy" id="930129"/>
    <lineage>
        <taxon>Bacteria</taxon>
        <taxon>Bacillati</taxon>
        <taxon>Bacillota</taxon>
        <taxon>Bacilli</taxon>
        <taxon>Bacillales</taxon>
        <taxon>Bacillaceae</taxon>
        <taxon>Alteribacillus</taxon>
    </lineage>
</organism>
<evidence type="ECO:0000313" key="1">
    <source>
        <dbReference type="EMBL" id="SDJ11176.1"/>
    </source>
</evidence>
<evidence type="ECO:0000313" key="2">
    <source>
        <dbReference type="Proteomes" id="UP000199017"/>
    </source>
</evidence>
<dbReference type="EMBL" id="FNDU01000024">
    <property type="protein sequence ID" value="SDJ11176.1"/>
    <property type="molecule type" value="Genomic_DNA"/>
</dbReference>
<proteinExistence type="predicted"/>
<dbReference type="Pfam" id="PF13489">
    <property type="entry name" value="Methyltransf_23"/>
    <property type="match status" value="1"/>
</dbReference>
<accession>A0A1G8R2G5</accession>
<keyword evidence="1" id="KW-0808">Transferase</keyword>
<gene>
    <name evidence="1" type="ORF">SAMN05216352_12413</name>
</gene>
<sequence length="111" mass="12691">MFDTIISFETIEHVPNDKEFLTKICKLLKPGGTLVLSTPFGQGRGKPCGSPFHYHQLTEHEFLTLFTGKNELFENIEIFYQQGVSIENVKRPKVRYPLGITVCKKALPYTE</sequence>
<name>A0A1G8R2G5_9BACI</name>
<reference evidence="1 2" key="1">
    <citation type="submission" date="2016-10" db="EMBL/GenBank/DDBJ databases">
        <authorList>
            <person name="de Groot N.N."/>
        </authorList>
    </citation>
    <scope>NUCLEOTIDE SEQUENCE [LARGE SCALE GENOMIC DNA]</scope>
    <source>
        <strain evidence="2">P4B,CCM 7963,CECT 7998,DSM 25260,IBRC-M 10614,KCTC 13821</strain>
    </source>
</reference>
<dbReference type="SUPFAM" id="SSF53335">
    <property type="entry name" value="S-adenosyl-L-methionine-dependent methyltransferases"/>
    <property type="match status" value="1"/>
</dbReference>
<keyword evidence="2" id="KW-1185">Reference proteome</keyword>
<dbReference type="Proteomes" id="UP000199017">
    <property type="component" value="Unassembled WGS sequence"/>
</dbReference>
<dbReference type="Gene3D" id="3.40.50.150">
    <property type="entry name" value="Vaccinia Virus protein VP39"/>
    <property type="match status" value="1"/>
</dbReference>
<dbReference type="InterPro" id="IPR029063">
    <property type="entry name" value="SAM-dependent_MTases_sf"/>
</dbReference>
<dbReference type="AlphaFoldDB" id="A0A1G8R2G5"/>
<dbReference type="GO" id="GO:0008168">
    <property type="term" value="F:methyltransferase activity"/>
    <property type="evidence" value="ECO:0007669"/>
    <property type="project" value="UniProtKB-KW"/>
</dbReference>
<dbReference type="GO" id="GO:0032259">
    <property type="term" value="P:methylation"/>
    <property type="evidence" value="ECO:0007669"/>
    <property type="project" value="UniProtKB-KW"/>
</dbReference>
<dbReference type="STRING" id="930129.SAMN05216352_12413"/>
<keyword evidence="1" id="KW-0489">Methyltransferase</keyword>